<dbReference type="Gene3D" id="3.30.420.10">
    <property type="entry name" value="Ribonuclease H-like superfamily/Ribonuclease H"/>
    <property type="match status" value="1"/>
</dbReference>
<sequence length="172" mass="19315">MIKTRPFAEESGVIWCHAPVAAKGTVGLIEKAVDILQRVLKNCTPDPCKWPSNLPEAVHQTNKRYNLHHTFLPYEVLFGLILLVAAIPKEDDHALLILEFVYQRTHCRQEAQRGSEHAMDIAAQKHDLGINSPASFNPGDLLLLFHHRQSGKKMRPSWRGPFVVTGYGSDMG</sequence>
<gene>
    <name evidence="1" type="ORF">EPUL_000421</name>
</gene>
<dbReference type="GO" id="GO:0003676">
    <property type="term" value="F:nucleic acid binding"/>
    <property type="evidence" value="ECO:0007669"/>
    <property type="project" value="InterPro"/>
</dbReference>
<dbReference type="AlphaFoldDB" id="A0A2S4PYJ0"/>
<keyword evidence="2" id="KW-1185">Reference proteome</keyword>
<feature type="non-terminal residue" evidence="1">
    <location>
        <position position="172"/>
    </location>
</feature>
<name>A0A2S4PYJ0_9PEZI</name>
<proteinExistence type="predicted"/>
<accession>A0A2S4PYJ0</accession>
<dbReference type="InterPro" id="IPR036397">
    <property type="entry name" value="RNaseH_sf"/>
</dbReference>
<protein>
    <submittedName>
        <fullName evidence="1">Uncharacterized protein</fullName>
    </submittedName>
</protein>
<evidence type="ECO:0000313" key="1">
    <source>
        <dbReference type="EMBL" id="POS87077.1"/>
    </source>
</evidence>
<dbReference type="EMBL" id="PEDP01000197">
    <property type="protein sequence ID" value="POS87077.1"/>
    <property type="molecule type" value="Genomic_DNA"/>
</dbReference>
<comment type="caution">
    <text evidence="1">The sequence shown here is derived from an EMBL/GenBank/DDBJ whole genome shotgun (WGS) entry which is preliminary data.</text>
</comment>
<dbReference type="Proteomes" id="UP000237438">
    <property type="component" value="Unassembled WGS sequence"/>
</dbReference>
<reference evidence="1 2" key="1">
    <citation type="submission" date="2017-10" db="EMBL/GenBank/DDBJ databases">
        <title>Development of genomic resources for the powdery mildew, Erysiphe pulchra.</title>
        <authorList>
            <person name="Wadl P.A."/>
            <person name="Mack B.M."/>
            <person name="Moore G."/>
            <person name="Beltz S.B."/>
        </authorList>
    </citation>
    <scope>NUCLEOTIDE SEQUENCE [LARGE SCALE GENOMIC DNA]</scope>
    <source>
        <strain evidence="1">Cflorida</strain>
    </source>
</reference>
<organism evidence="1 2">
    <name type="scientific">Erysiphe pulchra</name>
    <dbReference type="NCBI Taxonomy" id="225359"/>
    <lineage>
        <taxon>Eukaryota</taxon>
        <taxon>Fungi</taxon>
        <taxon>Dikarya</taxon>
        <taxon>Ascomycota</taxon>
        <taxon>Pezizomycotina</taxon>
        <taxon>Leotiomycetes</taxon>
        <taxon>Erysiphales</taxon>
        <taxon>Erysiphaceae</taxon>
        <taxon>Erysiphe</taxon>
    </lineage>
</organism>
<evidence type="ECO:0000313" key="2">
    <source>
        <dbReference type="Proteomes" id="UP000237438"/>
    </source>
</evidence>